<evidence type="ECO:0000256" key="4">
    <source>
        <dbReference type="ARBA" id="ARBA00022871"/>
    </source>
</evidence>
<keyword evidence="6" id="KW-0238">DNA-binding</keyword>
<keyword evidence="5" id="KW-0805">Transcription regulation</keyword>
<feature type="region of interest" description="Disordered" evidence="9">
    <location>
        <begin position="766"/>
        <end position="827"/>
    </location>
</feature>
<feature type="compositionally biased region" description="Polar residues" evidence="9">
    <location>
        <begin position="815"/>
        <end position="827"/>
    </location>
</feature>
<name>A0ABN8N4V7_9CNID</name>
<evidence type="ECO:0000256" key="3">
    <source>
        <dbReference type="ARBA" id="ARBA00022782"/>
    </source>
</evidence>
<comment type="subcellular location">
    <subcellularLocation>
        <location evidence="1">Nucleus</location>
    </subcellularLocation>
</comment>
<evidence type="ECO:0000256" key="5">
    <source>
        <dbReference type="ARBA" id="ARBA00023015"/>
    </source>
</evidence>
<feature type="non-terminal residue" evidence="11">
    <location>
        <position position="1"/>
    </location>
</feature>
<dbReference type="EMBL" id="CALNXK010000009">
    <property type="protein sequence ID" value="CAH3041109.1"/>
    <property type="molecule type" value="Genomic_DNA"/>
</dbReference>
<dbReference type="InterPro" id="IPR011598">
    <property type="entry name" value="bHLH_dom"/>
</dbReference>
<dbReference type="Gene3D" id="4.10.280.10">
    <property type="entry name" value="Helix-loop-helix DNA-binding domain"/>
    <property type="match status" value="1"/>
</dbReference>
<feature type="domain" description="BHLH" evidence="10">
    <location>
        <begin position="508"/>
        <end position="559"/>
    </location>
</feature>
<dbReference type="SUPFAM" id="SSF47459">
    <property type="entry name" value="HLH, helix-loop-helix DNA-binding domain"/>
    <property type="match status" value="1"/>
</dbReference>
<dbReference type="InterPro" id="IPR036638">
    <property type="entry name" value="HLH_DNA-bd_sf"/>
</dbReference>
<dbReference type="SMART" id="SM00353">
    <property type="entry name" value="HLH"/>
    <property type="match status" value="1"/>
</dbReference>
<dbReference type="Proteomes" id="UP001159405">
    <property type="component" value="Unassembled WGS sequence"/>
</dbReference>
<feature type="compositionally biased region" description="Polar residues" evidence="9">
    <location>
        <begin position="470"/>
        <end position="479"/>
    </location>
</feature>
<evidence type="ECO:0000256" key="1">
    <source>
        <dbReference type="ARBA" id="ARBA00004123"/>
    </source>
</evidence>
<dbReference type="PANTHER" id="PTHR15402:SF4">
    <property type="entry name" value="SPERMATOGENESIS- AND OOGENESIS-SPECIFIC BASIC HELIX-LOOP-HELIX-CONTAINING PROTEIN 1"/>
    <property type="match status" value="1"/>
</dbReference>
<protein>
    <recommendedName>
        <fullName evidence="10">BHLH domain-containing protein</fullName>
    </recommendedName>
</protein>
<evidence type="ECO:0000313" key="12">
    <source>
        <dbReference type="Proteomes" id="UP001159405"/>
    </source>
</evidence>
<dbReference type="PANTHER" id="PTHR15402">
    <property type="entry name" value="TRANSCRIPTION FACTOR-LIKE 5 PROTEIN"/>
    <property type="match status" value="1"/>
</dbReference>
<dbReference type="Pfam" id="PF00010">
    <property type="entry name" value="HLH"/>
    <property type="match status" value="1"/>
</dbReference>
<reference evidence="11 12" key="1">
    <citation type="submission" date="2022-05" db="EMBL/GenBank/DDBJ databases">
        <authorList>
            <consortium name="Genoscope - CEA"/>
            <person name="William W."/>
        </authorList>
    </citation>
    <scope>NUCLEOTIDE SEQUENCE [LARGE SCALE GENOMIC DNA]</scope>
</reference>
<dbReference type="PROSITE" id="PS50888">
    <property type="entry name" value="BHLH"/>
    <property type="match status" value="1"/>
</dbReference>
<evidence type="ECO:0000256" key="9">
    <source>
        <dbReference type="SAM" id="MobiDB-lite"/>
    </source>
</evidence>
<organism evidence="11 12">
    <name type="scientific">Porites lobata</name>
    <dbReference type="NCBI Taxonomy" id="104759"/>
    <lineage>
        <taxon>Eukaryota</taxon>
        <taxon>Metazoa</taxon>
        <taxon>Cnidaria</taxon>
        <taxon>Anthozoa</taxon>
        <taxon>Hexacorallia</taxon>
        <taxon>Scleractinia</taxon>
        <taxon>Fungiina</taxon>
        <taxon>Poritidae</taxon>
        <taxon>Porites</taxon>
    </lineage>
</organism>
<feature type="compositionally biased region" description="Low complexity" evidence="9">
    <location>
        <begin position="768"/>
        <end position="783"/>
    </location>
</feature>
<keyword evidence="7" id="KW-0804">Transcription</keyword>
<evidence type="ECO:0000259" key="10">
    <source>
        <dbReference type="PROSITE" id="PS50888"/>
    </source>
</evidence>
<keyword evidence="3" id="KW-0221">Differentiation</keyword>
<keyword evidence="8" id="KW-0539">Nucleus</keyword>
<dbReference type="InterPro" id="IPR039583">
    <property type="entry name" value="TCFL5/SOLH1/2"/>
</dbReference>
<evidence type="ECO:0000256" key="2">
    <source>
        <dbReference type="ARBA" id="ARBA00022473"/>
    </source>
</evidence>
<feature type="compositionally biased region" description="Polar residues" evidence="9">
    <location>
        <begin position="784"/>
        <end position="807"/>
    </location>
</feature>
<sequence>KAVRFATAEGRRFWNFALKLFVMSSVRRALFKEGSNSWVAETIDEKQTIDDVENNSAEIVEYTVVSEGDVTFKTQLLENQRGLKTPQEKLLQRGTSSFYEKDLNKKILIVHEGNSEKLCQTWTELKRLEDVRIESCCCTDLSAVCTKETFLLIFLEMSSVSGHAQKLCSTVRYNPNSLNRSVAIIGVVEEESQEDFSAHGINDFIHLPVTDEKMNQVLLKWAGQKLSEGMPPTPESPEERIPVTRGSKVFEKINGNKGVSSSLVSYSNNSNISPSVQQSCDRIIQAGGCTSTTESLNKQPQLHVSQPVSHNQQPFPSVIQHVSNSGNRIIHNRGFADHTQNHVGLHQPNSQVVSSFTAPQHFVHSVNPYQDHPPSSLFLSRSAPEHVPVHSGVVPGHVAGVVKHVYPREHCSQSYVYHQSQPSEPNRQSPISNFRPVNTPSLYPSTSSSNTGGLGSTHATSSKPEPEQHPASNKTSADCSSVKVVGSPAYMISGPLGSKDMKITLLHDDLSKHSSKERIRRERIKDSCDQLRFLLPSVAGKKSDMASVLELTVKYVQMVKERMPPSVLQEISENIIDTTTVLPRKRANRDVGVATKQGRPRLTPASSVHEGAPRLPHSLQPFILRSAPFQGKAPTLVTSTGPMYVPHLHIRAGYEHMPIPIQQHHQHPSELASFRPTVSPPSAFDPCTVGGTARSANIMQHLPPHNHAMINLHQECNGPHPFHPKHVYHGNHQTVLQGAAGHSSDMPQQWSFLKLPAIGNIFHSLSPSDLSQGGSKQDSSDSGTPSPADSSSMTPPLWESSGSMISNRQDDAHMQETSPNMYKGSSM</sequence>
<dbReference type="CDD" id="cd18908">
    <property type="entry name" value="bHLH_SOHLH1_2"/>
    <property type="match status" value="1"/>
</dbReference>
<keyword evidence="2" id="KW-0217">Developmental protein</keyword>
<feature type="compositionally biased region" description="Polar residues" evidence="9">
    <location>
        <begin position="415"/>
        <end position="444"/>
    </location>
</feature>
<evidence type="ECO:0000256" key="7">
    <source>
        <dbReference type="ARBA" id="ARBA00023163"/>
    </source>
</evidence>
<gene>
    <name evidence="11" type="ORF">PLOB_00048059</name>
</gene>
<feature type="region of interest" description="Disordered" evidence="9">
    <location>
        <begin position="415"/>
        <end position="480"/>
    </location>
</feature>
<comment type="caution">
    <text evidence="11">The sequence shown here is derived from an EMBL/GenBank/DDBJ whole genome shotgun (WGS) entry which is preliminary data.</text>
</comment>
<accession>A0ABN8N4V7</accession>
<keyword evidence="12" id="KW-1185">Reference proteome</keyword>
<evidence type="ECO:0000256" key="8">
    <source>
        <dbReference type="ARBA" id="ARBA00023242"/>
    </source>
</evidence>
<evidence type="ECO:0000256" key="6">
    <source>
        <dbReference type="ARBA" id="ARBA00023125"/>
    </source>
</evidence>
<keyword evidence="4" id="KW-0744">Spermatogenesis</keyword>
<evidence type="ECO:0000313" key="11">
    <source>
        <dbReference type="EMBL" id="CAH3041109.1"/>
    </source>
</evidence>
<proteinExistence type="predicted"/>